<name>A0A8H7ECF9_9PLEO</name>
<sequence>MWRTESAQYGVAEETGLTANSAGQQTSATAVMRASIYDVEKSLIMSNQKWMRH</sequence>
<protein>
    <submittedName>
        <fullName evidence="1">Uncharacterized protein</fullName>
    </submittedName>
</protein>
<reference evidence="1" key="1">
    <citation type="submission" date="2020-01" db="EMBL/GenBank/DDBJ databases">
        <authorList>
            <person name="Feng Z.H.Z."/>
        </authorList>
    </citation>
    <scope>NUCLEOTIDE SEQUENCE</scope>
    <source>
        <strain evidence="1">CBS107.38</strain>
    </source>
</reference>
<organism evidence="1 2">
    <name type="scientific">Alternaria burnsii</name>
    <dbReference type="NCBI Taxonomy" id="1187904"/>
    <lineage>
        <taxon>Eukaryota</taxon>
        <taxon>Fungi</taxon>
        <taxon>Dikarya</taxon>
        <taxon>Ascomycota</taxon>
        <taxon>Pezizomycotina</taxon>
        <taxon>Dothideomycetes</taxon>
        <taxon>Pleosporomycetidae</taxon>
        <taxon>Pleosporales</taxon>
        <taxon>Pleosporineae</taxon>
        <taxon>Pleosporaceae</taxon>
        <taxon>Alternaria</taxon>
        <taxon>Alternaria sect. Alternaria</taxon>
    </lineage>
</organism>
<evidence type="ECO:0000313" key="1">
    <source>
        <dbReference type="EMBL" id="KAF7672511.1"/>
    </source>
</evidence>
<dbReference type="Proteomes" id="UP000596902">
    <property type="component" value="Unassembled WGS sequence"/>
</dbReference>
<evidence type="ECO:0000313" key="2">
    <source>
        <dbReference type="Proteomes" id="UP000596902"/>
    </source>
</evidence>
<dbReference type="AlphaFoldDB" id="A0A8H7ECF9"/>
<proteinExistence type="predicted"/>
<gene>
    <name evidence="1" type="ORF">GT037_009542</name>
</gene>
<keyword evidence="2" id="KW-1185">Reference proteome</keyword>
<dbReference type="RefSeq" id="XP_038782864.1">
    <property type="nucleotide sequence ID" value="XM_038934589.1"/>
</dbReference>
<dbReference type="EMBL" id="JAAABM010000016">
    <property type="protein sequence ID" value="KAF7672511.1"/>
    <property type="molecule type" value="Genomic_DNA"/>
</dbReference>
<accession>A0A8H7ECF9</accession>
<reference evidence="1" key="2">
    <citation type="submission" date="2020-08" db="EMBL/GenBank/DDBJ databases">
        <title>Draft Genome Sequence of Cumin Blight Pathogen Alternaria burnsii.</title>
        <authorList>
            <person name="Feng Z."/>
        </authorList>
    </citation>
    <scope>NUCLEOTIDE SEQUENCE</scope>
    <source>
        <strain evidence="1">CBS107.38</strain>
    </source>
</reference>
<comment type="caution">
    <text evidence="1">The sequence shown here is derived from an EMBL/GenBank/DDBJ whole genome shotgun (WGS) entry which is preliminary data.</text>
</comment>
<dbReference type="GeneID" id="62207767"/>